<evidence type="ECO:0000313" key="2">
    <source>
        <dbReference type="Proteomes" id="UP000186268"/>
    </source>
</evidence>
<comment type="caution">
    <text evidence="1">The sequence shown here is derived from an EMBL/GenBank/DDBJ whole genome shotgun (WGS) entry which is preliminary data.</text>
</comment>
<gene>
    <name evidence="1" type="ORF">Xedl_02858</name>
</gene>
<accession>A0A1Q5TMZ4</accession>
<dbReference type="AlphaFoldDB" id="A0A1Q5TMZ4"/>
<name>A0A1Q5TMZ4_9GAMM</name>
<reference evidence="1 2" key="1">
    <citation type="submission" date="2016-09" db="EMBL/GenBank/DDBJ databases">
        <title>Xenorhabdus thuongxuanensis sp. nov. and Xenorhabdus eapokensis sp. nov., isolated from Steinernema species.</title>
        <authorList>
            <person name="Kaempfer P."/>
            <person name="Tobias N.J."/>
            <person name="Phan Ke L."/>
            <person name="Bode H.B."/>
            <person name="Glaeser S.P."/>
        </authorList>
    </citation>
    <scope>NUCLEOTIDE SEQUENCE [LARGE SCALE GENOMIC DNA]</scope>
    <source>
        <strain evidence="1 2">DL20</strain>
    </source>
</reference>
<proteinExistence type="predicted"/>
<keyword evidence="2" id="KW-1185">Reference proteome</keyword>
<evidence type="ECO:0000313" key="1">
    <source>
        <dbReference type="EMBL" id="OKP01584.1"/>
    </source>
</evidence>
<sequence>MVKNIPYFQEIEFLRGLPWSSENVSRLSSQIAARISVSQDPVLAGLSCIFILIKVFRDEGHSDLLLYKYDLVALEVIEFFYSISCHKSDNKYE</sequence>
<dbReference type="Proteomes" id="UP000186268">
    <property type="component" value="Unassembled WGS sequence"/>
</dbReference>
<dbReference type="STRING" id="1873482.Xedl_02858"/>
<dbReference type="EMBL" id="MKGQ01000023">
    <property type="protein sequence ID" value="OKP01584.1"/>
    <property type="molecule type" value="Genomic_DNA"/>
</dbReference>
<organism evidence="1 2">
    <name type="scientific">Xenorhabdus eapokensis</name>
    <dbReference type="NCBI Taxonomy" id="1873482"/>
    <lineage>
        <taxon>Bacteria</taxon>
        <taxon>Pseudomonadati</taxon>
        <taxon>Pseudomonadota</taxon>
        <taxon>Gammaproteobacteria</taxon>
        <taxon>Enterobacterales</taxon>
        <taxon>Morganellaceae</taxon>
        <taxon>Xenorhabdus</taxon>
    </lineage>
</organism>
<protein>
    <submittedName>
        <fullName evidence="1">Uncharacterized protein</fullName>
    </submittedName>
</protein>